<reference evidence="1" key="1">
    <citation type="submission" date="2020-05" db="EMBL/GenBank/DDBJ databases">
        <authorList>
            <person name="Chiriac C."/>
            <person name="Salcher M."/>
            <person name="Ghai R."/>
            <person name="Kavagutti S V."/>
        </authorList>
    </citation>
    <scope>NUCLEOTIDE SEQUENCE</scope>
</reference>
<proteinExistence type="predicted"/>
<dbReference type="AlphaFoldDB" id="A0A6J6NN20"/>
<name>A0A6J6NN20_9ZZZZ</name>
<accession>A0A6J6NN20</accession>
<organism evidence="1">
    <name type="scientific">freshwater metagenome</name>
    <dbReference type="NCBI Taxonomy" id="449393"/>
    <lineage>
        <taxon>unclassified sequences</taxon>
        <taxon>metagenomes</taxon>
        <taxon>ecological metagenomes</taxon>
    </lineage>
</organism>
<sequence>MIRGAELILFSGVVVDHIEQDLDAYIVKGLNHFDELAFGVVAGNVFVMQRAPGQRHVSPIAALKRIALVHRQQLNRRHAQQREIGGVMPQPRKRATQFAGHVLGQLRSATHVRLVHDKFAPRMSRPRSQRWARHLAA</sequence>
<gene>
    <name evidence="1" type="ORF">UFOPK2366_00582</name>
</gene>
<evidence type="ECO:0000313" key="1">
    <source>
        <dbReference type="EMBL" id="CAB4687869.1"/>
    </source>
</evidence>
<dbReference type="EMBL" id="CAEZXM010000084">
    <property type="protein sequence ID" value="CAB4687869.1"/>
    <property type="molecule type" value="Genomic_DNA"/>
</dbReference>
<protein>
    <submittedName>
        <fullName evidence="1">Unannotated protein</fullName>
    </submittedName>
</protein>
<dbReference type="AntiFam" id="ANF00082">
    <property type="entry name" value="Shadow ORF (opposite glgX)"/>
</dbReference>